<evidence type="ECO:0000313" key="2">
    <source>
        <dbReference type="EMBL" id="SFE07166.1"/>
    </source>
</evidence>
<dbReference type="RefSeq" id="WP_096331259.1">
    <property type="nucleotide sequence ID" value="NZ_FOMX01000008.1"/>
</dbReference>
<protein>
    <submittedName>
        <fullName evidence="2">Uncharacterized protein</fullName>
    </submittedName>
</protein>
<feature type="compositionally biased region" description="Basic residues" evidence="1">
    <location>
        <begin position="156"/>
        <end position="171"/>
    </location>
</feature>
<dbReference type="STRING" id="54.SAMN02745121_02886"/>
<organism evidence="2 3">
    <name type="scientific">Nannocystis exedens</name>
    <dbReference type="NCBI Taxonomy" id="54"/>
    <lineage>
        <taxon>Bacteria</taxon>
        <taxon>Pseudomonadati</taxon>
        <taxon>Myxococcota</taxon>
        <taxon>Polyangia</taxon>
        <taxon>Nannocystales</taxon>
        <taxon>Nannocystaceae</taxon>
        <taxon>Nannocystis</taxon>
    </lineage>
</organism>
<evidence type="ECO:0000313" key="3">
    <source>
        <dbReference type="Proteomes" id="UP000199400"/>
    </source>
</evidence>
<gene>
    <name evidence="2" type="ORF">SAMN02745121_02886</name>
</gene>
<accession>A0A1I1XIK1</accession>
<feature type="region of interest" description="Disordered" evidence="1">
    <location>
        <begin position="151"/>
        <end position="171"/>
    </location>
</feature>
<proteinExistence type="predicted"/>
<evidence type="ECO:0000256" key="1">
    <source>
        <dbReference type="SAM" id="MobiDB-lite"/>
    </source>
</evidence>
<dbReference type="OrthoDB" id="7432468at2"/>
<feature type="region of interest" description="Disordered" evidence="1">
    <location>
        <begin position="26"/>
        <end position="45"/>
    </location>
</feature>
<reference evidence="3" key="1">
    <citation type="submission" date="2016-10" db="EMBL/GenBank/DDBJ databases">
        <authorList>
            <person name="Varghese N."/>
            <person name="Submissions S."/>
        </authorList>
    </citation>
    <scope>NUCLEOTIDE SEQUENCE [LARGE SCALE GENOMIC DNA]</scope>
    <source>
        <strain evidence="3">ATCC 25963</strain>
    </source>
</reference>
<sequence>MRELKFLGTVPLPAATPTSLAAVTTHGWTNPDDANGKSTRRVSFPGPHKDTMVDTCFTSEAQMSDPNNQQSISAFAEGGWLQHLAARKGYARVASQWENKVVFVDLAPLLDYFHSMYFGSEASCGETCRNSCATRRSPPARCCRRRRRTCGPTPSRSRRRARGRRWPRCST</sequence>
<dbReference type="Proteomes" id="UP000199400">
    <property type="component" value="Unassembled WGS sequence"/>
</dbReference>
<dbReference type="EMBL" id="FOMX01000008">
    <property type="protein sequence ID" value="SFE07166.1"/>
    <property type="molecule type" value="Genomic_DNA"/>
</dbReference>
<dbReference type="AlphaFoldDB" id="A0A1I1XIK1"/>
<keyword evidence="3" id="KW-1185">Reference proteome</keyword>
<name>A0A1I1XIK1_9BACT</name>